<dbReference type="OrthoDB" id="21534at2759"/>
<dbReference type="KEGG" id="dpp:DICPUDRAFT_152708"/>
<organism evidence="9 10">
    <name type="scientific">Dictyostelium purpureum</name>
    <name type="common">Slime mold</name>
    <dbReference type="NCBI Taxonomy" id="5786"/>
    <lineage>
        <taxon>Eukaryota</taxon>
        <taxon>Amoebozoa</taxon>
        <taxon>Evosea</taxon>
        <taxon>Eumycetozoa</taxon>
        <taxon>Dictyostelia</taxon>
        <taxon>Dictyosteliales</taxon>
        <taxon>Dictyosteliaceae</taxon>
        <taxon>Dictyostelium</taxon>
    </lineage>
</organism>
<evidence type="ECO:0000256" key="7">
    <source>
        <dbReference type="SAM" id="Phobius"/>
    </source>
</evidence>
<dbReference type="PROSITE" id="PS00518">
    <property type="entry name" value="ZF_RING_1"/>
    <property type="match status" value="1"/>
</dbReference>
<evidence type="ECO:0000256" key="5">
    <source>
        <dbReference type="SAM" id="Coils"/>
    </source>
</evidence>
<dbReference type="GO" id="GO:0008270">
    <property type="term" value="F:zinc ion binding"/>
    <property type="evidence" value="ECO:0007669"/>
    <property type="project" value="UniProtKB-KW"/>
</dbReference>
<evidence type="ECO:0000256" key="1">
    <source>
        <dbReference type="ARBA" id="ARBA00022723"/>
    </source>
</evidence>
<dbReference type="PROSITE" id="PS50089">
    <property type="entry name" value="ZF_RING_2"/>
    <property type="match status" value="1"/>
</dbReference>
<feature type="coiled-coil region" evidence="5">
    <location>
        <begin position="353"/>
        <end position="432"/>
    </location>
</feature>
<dbReference type="InterPro" id="IPR053109">
    <property type="entry name" value="Ser/Thr-Kinase-Related"/>
</dbReference>
<sequence>MNQLMIVFYILLAIIFSVYLINKYFAIKNNNNSNNNNNCNNNRNITNTQHYNKINYNLADRIHIHQSPQQFDSACSPPDQFDSTCAPPQQFDSICAPPDQFDTTCAPPQQLDSTCAPPQQFDSTCAPPQQLDSICAPPQQFDSICAPPQQSDSTCAPSHHQSESQFFNSISSQLINTPNPPLIPSTPSTIASKTSVSVYPFESESSNNSAGSSLSKRKTFRKPVSSTISAWEPTSTGNHPMKKRPLEQDNEINNGDRQISKKHKLEDEESLNIVKQIVEMEILKKEREREEKEKMERLKLIERIQREYREREEIERNQSLEIERQIKEGYERKRLERIQLEREQIEQSERSRLQRVQKDRERAVKIREREERERAREERQREERIREERERQREERIQRDIEEREQLQREQLQREQLERDNLESDRSESDDKCTICLNIININEMATIDCHHKFCYECIVKWSERINTCPNCRNEFYDITVKTKLLIKSLHSMFQFFNRLNYRKSTSSSKKQITSLSSCVLRSHVSH</sequence>
<reference evidence="10" key="1">
    <citation type="journal article" date="2011" name="Genome Biol.">
        <title>Comparative genomics of the social amoebae Dictyostelium discoideum and Dictyostelium purpureum.</title>
        <authorList>
            <consortium name="US DOE Joint Genome Institute (JGI-PGF)"/>
            <person name="Sucgang R."/>
            <person name="Kuo A."/>
            <person name="Tian X."/>
            <person name="Salerno W."/>
            <person name="Parikh A."/>
            <person name="Feasley C.L."/>
            <person name="Dalin E."/>
            <person name="Tu H."/>
            <person name="Huang E."/>
            <person name="Barry K."/>
            <person name="Lindquist E."/>
            <person name="Shapiro H."/>
            <person name="Bruce D."/>
            <person name="Schmutz J."/>
            <person name="Salamov A."/>
            <person name="Fey P."/>
            <person name="Gaudet P."/>
            <person name="Anjard C."/>
            <person name="Babu M.M."/>
            <person name="Basu S."/>
            <person name="Bushmanova Y."/>
            <person name="van der Wel H."/>
            <person name="Katoh-Kurasawa M."/>
            <person name="Dinh C."/>
            <person name="Coutinho P.M."/>
            <person name="Saito T."/>
            <person name="Elias M."/>
            <person name="Schaap P."/>
            <person name="Kay R.R."/>
            <person name="Henrissat B."/>
            <person name="Eichinger L."/>
            <person name="Rivero F."/>
            <person name="Putnam N.H."/>
            <person name="West C.M."/>
            <person name="Loomis W.F."/>
            <person name="Chisholm R.L."/>
            <person name="Shaulsky G."/>
            <person name="Strassmann J.E."/>
            <person name="Queller D.C."/>
            <person name="Kuspa A."/>
            <person name="Grigoriev I.V."/>
        </authorList>
    </citation>
    <scope>NUCLEOTIDE SEQUENCE [LARGE SCALE GENOMIC DNA]</scope>
    <source>
        <strain evidence="10">QSDP1</strain>
    </source>
</reference>
<feature type="compositionally biased region" description="Polar residues" evidence="6">
    <location>
        <begin position="224"/>
        <end position="238"/>
    </location>
</feature>
<evidence type="ECO:0000313" key="10">
    <source>
        <dbReference type="Proteomes" id="UP000001064"/>
    </source>
</evidence>
<keyword evidence="7" id="KW-1133">Transmembrane helix</keyword>
<dbReference type="InterPro" id="IPR013083">
    <property type="entry name" value="Znf_RING/FYVE/PHD"/>
</dbReference>
<evidence type="ECO:0000259" key="8">
    <source>
        <dbReference type="PROSITE" id="PS50089"/>
    </source>
</evidence>
<dbReference type="PANTHER" id="PTHR31534">
    <property type="entry name" value="ATAXIN 7, ISOFORM A"/>
    <property type="match status" value="1"/>
</dbReference>
<dbReference type="InterPro" id="IPR017907">
    <property type="entry name" value="Znf_RING_CS"/>
</dbReference>
<keyword evidence="2 4" id="KW-0863">Zinc-finger</keyword>
<dbReference type="Pfam" id="PF13639">
    <property type="entry name" value="zf-RING_2"/>
    <property type="match status" value="1"/>
</dbReference>
<dbReference type="STRING" id="5786.F0ZM31"/>
<keyword evidence="10" id="KW-1185">Reference proteome</keyword>
<feature type="domain" description="RING-type" evidence="8">
    <location>
        <begin position="433"/>
        <end position="473"/>
    </location>
</feature>
<dbReference type="InParanoid" id="F0ZM31"/>
<feature type="transmembrane region" description="Helical" evidence="7">
    <location>
        <begin position="6"/>
        <end position="25"/>
    </location>
</feature>
<evidence type="ECO:0000256" key="6">
    <source>
        <dbReference type="SAM" id="MobiDB-lite"/>
    </source>
</evidence>
<dbReference type="SMART" id="SM00184">
    <property type="entry name" value="RING"/>
    <property type="match status" value="1"/>
</dbReference>
<dbReference type="Gene3D" id="3.30.40.10">
    <property type="entry name" value="Zinc/RING finger domain, C3HC4 (zinc finger)"/>
    <property type="match status" value="1"/>
</dbReference>
<evidence type="ECO:0000256" key="4">
    <source>
        <dbReference type="PROSITE-ProRule" id="PRU00175"/>
    </source>
</evidence>
<dbReference type="VEuPathDB" id="AmoebaDB:DICPUDRAFT_152708"/>
<feature type="compositionally biased region" description="Low complexity" evidence="6">
    <location>
        <begin position="202"/>
        <end position="214"/>
    </location>
</feature>
<name>F0ZM31_DICPU</name>
<evidence type="ECO:0000313" key="9">
    <source>
        <dbReference type="EMBL" id="EGC35004.1"/>
    </source>
</evidence>
<keyword evidence="7" id="KW-0812">Transmembrane</keyword>
<keyword evidence="7" id="KW-0472">Membrane</keyword>
<dbReference type="RefSeq" id="XP_003288478.1">
    <property type="nucleotide sequence ID" value="XM_003288430.1"/>
</dbReference>
<accession>F0ZM31</accession>
<dbReference type="EMBL" id="GL871075">
    <property type="protein sequence ID" value="EGC35004.1"/>
    <property type="molecule type" value="Genomic_DNA"/>
</dbReference>
<protein>
    <recommendedName>
        <fullName evidence="8">RING-type domain-containing protein</fullName>
    </recommendedName>
</protein>
<evidence type="ECO:0000256" key="3">
    <source>
        <dbReference type="ARBA" id="ARBA00022833"/>
    </source>
</evidence>
<feature type="region of interest" description="Disordered" evidence="6">
    <location>
        <begin position="201"/>
        <end position="258"/>
    </location>
</feature>
<evidence type="ECO:0000256" key="2">
    <source>
        <dbReference type="ARBA" id="ARBA00022771"/>
    </source>
</evidence>
<keyword evidence="5" id="KW-0175">Coiled coil</keyword>
<gene>
    <name evidence="9" type="ORF">DICPUDRAFT_152708</name>
</gene>
<dbReference type="GeneID" id="10501889"/>
<dbReference type="AlphaFoldDB" id="F0ZM31"/>
<keyword evidence="1" id="KW-0479">Metal-binding</keyword>
<keyword evidence="3" id="KW-0862">Zinc</keyword>
<dbReference type="InterPro" id="IPR001841">
    <property type="entry name" value="Znf_RING"/>
</dbReference>
<dbReference type="PANTHER" id="PTHR31534:SF3">
    <property type="entry name" value="HPC2-RELATED DOMAIN-CONTAINING PROTEIN"/>
    <property type="match status" value="1"/>
</dbReference>
<feature type="coiled-coil region" evidence="5">
    <location>
        <begin position="273"/>
        <end position="317"/>
    </location>
</feature>
<dbReference type="SUPFAM" id="SSF57850">
    <property type="entry name" value="RING/U-box"/>
    <property type="match status" value="1"/>
</dbReference>
<dbReference type="Proteomes" id="UP000001064">
    <property type="component" value="Unassembled WGS sequence"/>
</dbReference>
<proteinExistence type="predicted"/>